<dbReference type="OrthoDB" id="9801758at2"/>
<dbReference type="PATRIC" id="fig|1244083.3.peg.645"/>
<evidence type="ECO:0000313" key="3">
    <source>
        <dbReference type="Proteomes" id="UP000011939"/>
    </source>
</evidence>
<sequence length="271" mass="31798">MQLIYFHLVFDALKFEANYYDIFEAIEKEILDKFEDLSLKFSFDAPFESELKFALCKLAKNDRKKYALNKFLPRPLILKIYAAAINSGIVNIEKTLEKPRIKSKYQKSKKLLERDKAQDKVVFNDNFTRFWFYFIEPNLDLLKNSEKAALMEIIRREFDSYAGFGFELLCRELLAFRLGTEPARVRSLWAKNIEIDIFLSIEGRIIVGEAKFKEHKICKNVVNLLLKKCERLGFVPDAVALFSKSGFSNEVGRLKNERILLFDLENFEELL</sequence>
<evidence type="ECO:0000259" key="1">
    <source>
        <dbReference type="Pfam" id="PF03008"/>
    </source>
</evidence>
<feature type="domain" description="DUF234" evidence="1">
    <location>
        <begin position="131"/>
        <end position="216"/>
    </location>
</feature>
<dbReference type="Pfam" id="PF03008">
    <property type="entry name" value="DUF234"/>
    <property type="match status" value="1"/>
</dbReference>
<dbReference type="eggNOG" id="COG1672">
    <property type="taxonomic scope" value="Bacteria"/>
</dbReference>
<reference evidence="2 3" key="1">
    <citation type="journal article" date="2013" name="Genome Announc.">
        <title>Genome Sequence of Campylobacter showae UNSWCD, Isolated from a Patient with Crohn's Disease.</title>
        <authorList>
            <person name="Tay A.P."/>
            <person name="Kaakoush N.O."/>
            <person name="Deshpande N.P."/>
            <person name="Chen Z."/>
            <person name="Mitchell H."/>
            <person name="Wilkins M.R."/>
        </authorList>
    </citation>
    <scope>NUCLEOTIDE SEQUENCE [LARGE SCALE GENOMIC DNA]</scope>
    <source>
        <strain evidence="2 3">CSUNSWCD</strain>
    </source>
</reference>
<evidence type="ECO:0000313" key="2">
    <source>
        <dbReference type="EMBL" id="EKU11947.1"/>
    </source>
</evidence>
<gene>
    <name evidence="2" type="ORF">CSUNSWCD_1271</name>
</gene>
<protein>
    <recommendedName>
        <fullName evidence="1">DUF234 domain-containing protein</fullName>
    </recommendedName>
</protein>
<dbReference type="InterPro" id="IPR004256">
    <property type="entry name" value="DUF234"/>
</dbReference>
<dbReference type="PANTHER" id="PTHR34704:SF1">
    <property type="entry name" value="ATPASE"/>
    <property type="match status" value="1"/>
</dbReference>
<organism evidence="2 3">
    <name type="scientific">Campylobacter showae CSUNSWCD</name>
    <dbReference type="NCBI Taxonomy" id="1244083"/>
    <lineage>
        <taxon>Bacteria</taxon>
        <taxon>Pseudomonadati</taxon>
        <taxon>Campylobacterota</taxon>
        <taxon>Epsilonproteobacteria</taxon>
        <taxon>Campylobacterales</taxon>
        <taxon>Campylobacteraceae</taxon>
        <taxon>Campylobacter</taxon>
    </lineage>
</organism>
<dbReference type="EMBL" id="AMZQ01000002">
    <property type="protein sequence ID" value="EKU11947.1"/>
    <property type="molecule type" value="Genomic_DNA"/>
</dbReference>
<dbReference type="AlphaFoldDB" id="M5IHD4"/>
<accession>M5IHD4</accession>
<dbReference type="PANTHER" id="PTHR34704">
    <property type="entry name" value="ATPASE"/>
    <property type="match status" value="1"/>
</dbReference>
<dbReference type="SUPFAM" id="SSF52980">
    <property type="entry name" value="Restriction endonuclease-like"/>
    <property type="match status" value="1"/>
</dbReference>
<dbReference type="Proteomes" id="UP000011939">
    <property type="component" value="Unassembled WGS sequence"/>
</dbReference>
<dbReference type="STRING" id="1244083.CSUNSWCD_1271"/>
<comment type="caution">
    <text evidence="2">The sequence shown here is derived from an EMBL/GenBank/DDBJ whole genome shotgun (WGS) entry which is preliminary data.</text>
</comment>
<dbReference type="InterPro" id="IPR011335">
    <property type="entry name" value="Restrct_endonuc-II-like"/>
</dbReference>
<dbReference type="RefSeq" id="WP_009493617.1">
    <property type="nucleotide sequence ID" value="NZ_AMZQ01000002.1"/>
</dbReference>
<name>M5IHD4_9BACT</name>
<proteinExistence type="predicted"/>